<keyword evidence="3" id="KW-0812">Transmembrane</keyword>
<dbReference type="InterPro" id="IPR011735">
    <property type="entry name" value="WlaTC/HtrL_glycosyltransf"/>
</dbReference>
<keyword evidence="5" id="KW-1185">Reference proteome</keyword>
<protein>
    <submittedName>
        <fullName evidence="4">Uncharacterized protein</fullName>
    </submittedName>
</protein>
<feature type="compositionally biased region" description="Basic and acidic residues" evidence="2">
    <location>
        <begin position="278"/>
        <end position="293"/>
    </location>
</feature>
<feature type="region of interest" description="Disordered" evidence="2">
    <location>
        <begin position="272"/>
        <end position="336"/>
    </location>
</feature>
<feature type="compositionally biased region" description="Acidic residues" evidence="2">
    <location>
        <begin position="439"/>
        <end position="448"/>
    </location>
</feature>
<proteinExistence type="predicted"/>
<sequence>MEEMRVFSCCRGHNPIAFPSLFPLCLLNLFICHILTAKVGQKKSTECAKEVVDGTAEHLQSILLPTKPIIHSFIHSSALIQSLDLLRWITTIQPTDRRTDDPLTVPRPLPRLCTPFFSTTSIIAHYIIILVDAYNRFSSGSKSLICSVYFKMKCILERMSHFYDKSLNPLLSENAGHQSHSDSDAPSQRLWRPDSSSPESSETESRERQQKRFSVGQRVRRALFVGALTIGLGLLVLWLFLLLTDDSPKKVKNSTIQTSSSLPPMILNKVTISQQRNGSDEQRQTTDKKERAQKQKQRHPQVIHVTAPSPTTTTTAGRKGGEVVEKGTRTTTPKEPNTTAIYMDTLEMSKEWKQRTQIVVAQMERIGGTGRVAELTTESTTRTTTQPKTTTTSPRTTWTTKVPTIPMKTNTAAETTTTTESTTTTGRGNSERQWTSKSEEEEEEEEDNMLFWRGGYSGKHSQAKAKTDSIQLSTSASTEPTRLWTTVSPIAANESLTEQQQLQRDGYNAMRPIIKFGPMNAMEVAGRARERQREEDEQQEEELNEIIASLEKDNSFSPVEIPFPVDSLPAIPIPEPVWRRPPPKEKASPPTPPPKKPSSAEVVVSDTHKTNVHAKAKLERKRREAPVIVTALLDIGRGEWPRFTRHFDQYLGYLANIVLRLQNRIIIYCDSLVTSYLQSLGKRINWERIQVVELSLQELPYYKFRNEIEEIMRWEQNHWHGDWDEQMRTHPETIYPDYDILVNSKPYFLLNATLISRFPKPMKNGQQFFVWLDAGYGHGSASEIPYGVWSPVLKSDKITLVQLTPKIDRVERYTLDKVYRKQKSVVSGGFLAGSSDTIKRFHTFFHKSFLEMLDEKMVDDDQTTLLVTIQKYQSDFNIIFGGWFDAFKLLPSQ</sequence>
<keyword evidence="3" id="KW-0472">Membrane</keyword>
<dbReference type="AlphaFoldDB" id="A0ABD2LE10"/>
<comment type="caution">
    <text evidence="4">The sequence shown here is derived from an EMBL/GenBank/DDBJ whole genome shotgun (WGS) entry which is preliminary data.</text>
</comment>
<feature type="compositionally biased region" description="Low complexity" evidence="2">
    <location>
        <begin position="376"/>
        <end position="432"/>
    </location>
</feature>
<feature type="region of interest" description="Disordered" evidence="2">
    <location>
        <begin position="574"/>
        <end position="604"/>
    </location>
</feature>
<feature type="region of interest" description="Disordered" evidence="2">
    <location>
        <begin position="174"/>
        <end position="212"/>
    </location>
</feature>
<name>A0ABD2LE10_9BILA</name>
<evidence type="ECO:0000256" key="1">
    <source>
        <dbReference type="SAM" id="Coils"/>
    </source>
</evidence>
<feature type="compositionally biased region" description="Polar residues" evidence="2">
    <location>
        <begin position="468"/>
        <end position="479"/>
    </location>
</feature>
<feature type="compositionally biased region" description="Low complexity" evidence="2">
    <location>
        <begin position="306"/>
        <end position="316"/>
    </location>
</feature>
<evidence type="ECO:0000313" key="5">
    <source>
        <dbReference type="Proteomes" id="UP001620626"/>
    </source>
</evidence>
<gene>
    <name evidence="4" type="ORF">niasHT_013541</name>
</gene>
<dbReference type="Proteomes" id="UP001620626">
    <property type="component" value="Unassembled WGS sequence"/>
</dbReference>
<evidence type="ECO:0000256" key="3">
    <source>
        <dbReference type="SAM" id="Phobius"/>
    </source>
</evidence>
<dbReference type="Pfam" id="PF09612">
    <property type="entry name" value="HtrL_YibB"/>
    <property type="match status" value="1"/>
</dbReference>
<organism evidence="4 5">
    <name type="scientific">Heterodera trifolii</name>
    <dbReference type="NCBI Taxonomy" id="157864"/>
    <lineage>
        <taxon>Eukaryota</taxon>
        <taxon>Metazoa</taxon>
        <taxon>Ecdysozoa</taxon>
        <taxon>Nematoda</taxon>
        <taxon>Chromadorea</taxon>
        <taxon>Rhabditida</taxon>
        <taxon>Tylenchina</taxon>
        <taxon>Tylenchomorpha</taxon>
        <taxon>Tylenchoidea</taxon>
        <taxon>Heteroderidae</taxon>
        <taxon>Heteroderinae</taxon>
        <taxon>Heterodera</taxon>
    </lineage>
</organism>
<feature type="region of interest" description="Disordered" evidence="2">
    <location>
        <begin position="376"/>
        <end position="479"/>
    </location>
</feature>
<feature type="transmembrane region" description="Helical" evidence="3">
    <location>
        <begin position="222"/>
        <end position="243"/>
    </location>
</feature>
<accession>A0ABD2LE10</accession>
<reference evidence="4 5" key="1">
    <citation type="submission" date="2024-10" db="EMBL/GenBank/DDBJ databases">
        <authorList>
            <person name="Kim D."/>
        </authorList>
    </citation>
    <scope>NUCLEOTIDE SEQUENCE [LARGE SCALE GENOMIC DNA]</scope>
    <source>
        <strain evidence="4">BH-2024</strain>
    </source>
</reference>
<keyword evidence="1" id="KW-0175">Coiled coil</keyword>
<evidence type="ECO:0000313" key="4">
    <source>
        <dbReference type="EMBL" id="KAL3113431.1"/>
    </source>
</evidence>
<feature type="transmembrane region" description="Helical" evidence="3">
    <location>
        <begin position="16"/>
        <end position="35"/>
    </location>
</feature>
<feature type="compositionally biased region" description="Basic and acidic residues" evidence="2">
    <location>
        <begin position="319"/>
        <end position="328"/>
    </location>
</feature>
<keyword evidence="3" id="KW-1133">Transmembrane helix</keyword>
<feature type="coiled-coil region" evidence="1">
    <location>
        <begin position="522"/>
        <end position="553"/>
    </location>
</feature>
<evidence type="ECO:0000256" key="2">
    <source>
        <dbReference type="SAM" id="MobiDB-lite"/>
    </source>
</evidence>
<dbReference type="EMBL" id="JBICBT010000446">
    <property type="protein sequence ID" value="KAL3113431.1"/>
    <property type="molecule type" value="Genomic_DNA"/>
</dbReference>